<evidence type="ECO:0000256" key="1">
    <source>
        <dbReference type="SAM" id="MobiDB-lite"/>
    </source>
</evidence>
<organism evidence="3">
    <name type="scientific">Schizophyllum commune (strain H4-8 / FGSC 9210)</name>
    <name type="common">Split gill fungus</name>
    <dbReference type="NCBI Taxonomy" id="578458"/>
    <lineage>
        <taxon>Eukaryota</taxon>
        <taxon>Fungi</taxon>
        <taxon>Dikarya</taxon>
        <taxon>Basidiomycota</taxon>
        <taxon>Agaricomycotina</taxon>
        <taxon>Agaricomycetes</taxon>
        <taxon>Agaricomycetidae</taxon>
        <taxon>Agaricales</taxon>
        <taxon>Schizophyllaceae</taxon>
        <taxon>Schizophyllum</taxon>
    </lineage>
</organism>
<feature type="compositionally biased region" description="Polar residues" evidence="1">
    <location>
        <begin position="803"/>
        <end position="823"/>
    </location>
</feature>
<feature type="compositionally biased region" description="Low complexity" evidence="1">
    <location>
        <begin position="625"/>
        <end position="644"/>
    </location>
</feature>
<dbReference type="OMA" id="CTISRER"/>
<dbReference type="GeneID" id="9596900"/>
<name>D8QE68_SCHCM</name>
<dbReference type="InParanoid" id="D8QE68"/>
<feature type="compositionally biased region" description="Pro residues" evidence="1">
    <location>
        <begin position="691"/>
        <end position="712"/>
    </location>
</feature>
<dbReference type="VEuPathDB" id="FungiDB:SCHCODRAFT_02704397"/>
<keyword evidence="3" id="KW-1185">Reference proteome</keyword>
<protein>
    <recommendedName>
        <fullName evidence="4">MULE transposase domain-containing protein</fullName>
    </recommendedName>
</protein>
<dbReference type="STRING" id="578458.D8QE68"/>
<evidence type="ECO:0000313" key="2">
    <source>
        <dbReference type="EMBL" id="EFI93798.1"/>
    </source>
</evidence>
<accession>D8QE68</accession>
<feature type="region of interest" description="Disordered" evidence="1">
    <location>
        <begin position="676"/>
        <end position="739"/>
    </location>
</feature>
<reference evidence="2 3" key="1">
    <citation type="journal article" date="2010" name="Nat. Biotechnol.">
        <title>Genome sequence of the model mushroom Schizophyllum commune.</title>
        <authorList>
            <person name="Ohm R.A."/>
            <person name="de Jong J.F."/>
            <person name="Lugones L.G."/>
            <person name="Aerts A."/>
            <person name="Kothe E."/>
            <person name="Stajich J.E."/>
            <person name="de Vries R.P."/>
            <person name="Record E."/>
            <person name="Levasseur A."/>
            <person name="Baker S.E."/>
            <person name="Bartholomew K.A."/>
            <person name="Coutinho P.M."/>
            <person name="Erdmann S."/>
            <person name="Fowler T.J."/>
            <person name="Gathman A.C."/>
            <person name="Lombard V."/>
            <person name="Henrissat B."/>
            <person name="Knabe N."/>
            <person name="Kuees U."/>
            <person name="Lilly W.W."/>
            <person name="Lindquist E."/>
            <person name="Lucas S."/>
            <person name="Magnuson J.K."/>
            <person name="Piumi F."/>
            <person name="Raudaskoski M."/>
            <person name="Salamov A."/>
            <person name="Schmutz J."/>
            <person name="Schwarze F.W.M.R."/>
            <person name="vanKuyk P.A."/>
            <person name="Horton J.S."/>
            <person name="Grigoriev I.V."/>
            <person name="Woesten H.A.B."/>
        </authorList>
    </citation>
    <scope>NUCLEOTIDE SEQUENCE [LARGE SCALE GENOMIC DNA]</scope>
    <source>
        <strain evidence="3">H4-8 / FGSC 9210</strain>
    </source>
</reference>
<proteinExistence type="predicted"/>
<gene>
    <name evidence="2" type="ORF">SCHCODRAFT_237091</name>
</gene>
<dbReference type="HOGENOM" id="CLU_338066_0_0_1"/>
<feature type="region of interest" description="Disordered" evidence="1">
    <location>
        <begin position="803"/>
        <end position="842"/>
    </location>
</feature>
<dbReference type="Proteomes" id="UP000007431">
    <property type="component" value="Unassembled WGS sequence"/>
</dbReference>
<dbReference type="OrthoDB" id="2422225at2759"/>
<dbReference type="RefSeq" id="XP_003028701.1">
    <property type="nucleotide sequence ID" value="XM_003028655.1"/>
</dbReference>
<feature type="compositionally biased region" description="Polar residues" evidence="1">
    <location>
        <begin position="715"/>
        <end position="731"/>
    </location>
</feature>
<evidence type="ECO:0000313" key="3">
    <source>
        <dbReference type="Proteomes" id="UP000007431"/>
    </source>
</evidence>
<sequence length="842" mass="93337">MQQPAKLHFGTQSIQPGLERLVPPNRQSAATIAAAAHKIPGHLRITAETRDVMSAHLKNVNGVDRRTFNYTVKEQDAAICLLMARGLYIPNAKMEADIKDLSTRDVRSKYSVVWSRSSPRSGALRTERVLQCLCGIDHEAPGAKKADKRHIPWTYVGCLSFVTVITMHDIEDRRFLAVDSISGILDHSDDCNIEIEMFKQPPIPLHPDVRAYALELLRDREPLYLVRTKCAAFAITRFGDRPGDNHYRFVLADHETASLYRSIAAESGIAPRSTAEDNIDKWFRAKLPSPPPAHAAAFRDSCLHYQAYQPGITDRFELIISTPEQQAAAWRFGHKKLVLTDLTFGFCSARALLSILMVLDSKGRGLPVAFIIFTARKHARAVHADYDTEVLTRLYGLFKTSLGKNSDGEEIDFSVAVTDMDPRERHALQHHWPAVYLLICVFHVRQAWRNALNKFLRSIPAVEDRKEVRARLSRFLVELIKTEMTYDDVKDAYNEEWEYFRDLAMSRVPMRRSQGDAAIAFLTYLKSYVISEAYWASWSLTGAADASRRLSIPVAAVPRTNNHLESFNGRIKGKYFAPYARSGRQPRIDSWLVITITKVIPDFFESIKSKDDRTAYYSSMMGAAPPSAHPMDASASSDSDSPEAWVRELEADQRAEESGAHEEDSGVVECVAPETVHGSDSEGSFIDDNAVPPPPSPSPPATPRSPPIPFTPPSQLTALSASASPEPQTESAADLIPPPEYGSRLATLLMELQSHRAAGAAIAQEIVALAPAYEPEVRALLDIPPSLPDIVPSASEVVPLSHSSITSPAATSHGASPIRTTRSGLARFSPMKKEKRIQSYAT</sequence>
<dbReference type="KEGG" id="scm:SCHCO_02704397"/>
<dbReference type="AlphaFoldDB" id="D8QE68"/>
<dbReference type="eggNOG" id="ENOG502SI4R">
    <property type="taxonomic scope" value="Eukaryota"/>
</dbReference>
<feature type="region of interest" description="Disordered" evidence="1">
    <location>
        <begin position="625"/>
        <end position="645"/>
    </location>
</feature>
<evidence type="ECO:0008006" key="4">
    <source>
        <dbReference type="Google" id="ProtNLM"/>
    </source>
</evidence>
<dbReference type="EMBL" id="GL377310">
    <property type="protein sequence ID" value="EFI93798.1"/>
    <property type="molecule type" value="Genomic_DNA"/>
</dbReference>